<dbReference type="Gene3D" id="3.90.470.20">
    <property type="entry name" value="4'-phosphopantetheinyl transferase domain"/>
    <property type="match status" value="1"/>
</dbReference>
<keyword evidence="6" id="KW-1185">Reference proteome</keyword>
<reference evidence="6" key="1">
    <citation type="submission" date="2017-05" db="EMBL/GenBank/DDBJ databases">
        <authorList>
            <person name="Sung H."/>
        </authorList>
    </citation>
    <scope>NUCLEOTIDE SEQUENCE [LARGE SCALE GENOMIC DNA]</scope>
    <source>
        <strain evidence="6">AMac2203</strain>
    </source>
</reference>
<feature type="domain" description="4'-phosphopantetheinyl transferase" evidence="3">
    <location>
        <begin position="114"/>
        <end position="185"/>
    </location>
</feature>
<dbReference type="Pfam" id="PF01648">
    <property type="entry name" value="ACPS"/>
    <property type="match status" value="1"/>
</dbReference>
<comment type="similarity">
    <text evidence="1">Belongs to the P-Pant transferase superfamily. Gsp/Sfp/HetI/AcpT family.</text>
</comment>
<dbReference type="InterPro" id="IPR008278">
    <property type="entry name" value="4-PPantetheinyl_Trfase_dom"/>
</dbReference>
<dbReference type="Pfam" id="PF22624">
    <property type="entry name" value="AASDHPPT_N"/>
    <property type="match status" value="1"/>
</dbReference>
<dbReference type="RefSeq" id="WP_086961761.1">
    <property type="nucleotide sequence ID" value="NZ_CP021376.1"/>
</dbReference>
<dbReference type="GO" id="GO:0008897">
    <property type="term" value="F:holo-[acyl-carrier-protein] synthase activity"/>
    <property type="evidence" value="ECO:0007669"/>
    <property type="project" value="InterPro"/>
</dbReference>
<dbReference type="PANTHER" id="PTHR12215:SF10">
    <property type="entry name" value="L-AMINOADIPATE-SEMIALDEHYDE DEHYDROGENASE-PHOSPHOPANTETHEINYL TRANSFERASE"/>
    <property type="match status" value="1"/>
</dbReference>
<protein>
    <submittedName>
        <fullName evidence="5">Uncharacterized protein</fullName>
    </submittedName>
</protein>
<evidence type="ECO:0000259" key="4">
    <source>
        <dbReference type="Pfam" id="PF22624"/>
    </source>
</evidence>
<dbReference type="Proteomes" id="UP000243793">
    <property type="component" value="Chromosome"/>
</dbReference>
<dbReference type="InterPro" id="IPR055066">
    <property type="entry name" value="AASDHPPT_N"/>
</dbReference>
<keyword evidence="2" id="KW-0808">Transferase</keyword>
<name>A0A1Y0CTQ1_9GAMM</name>
<dbReference type="OrthoDB" id="9808281at2"/>
<dbReference type="EMBL" id="CP021376">
    <property type="protein sequence ID" value="ART78731.1"/>
    <property type="molecule type" value="Genomic_DNA"/>
</dbReference>
<feature type="domain" description="4'-phosphopantetheinyl transferase N-terminal" evidence="4">
    <location>
        <begin position="26"/>
        <end position="108"/>
    </location>
</feature>
<dbReference type="GO" id="GO:0019878">
    <property type="term" value="P:lysine biosynthetic process via aminoadipic acid"/>
    <property type="evidence" value="ECO:0007669"/>
    <property type="project" value="TreeGrafter"/>
</dbReference>
<evidence type="ECO:0000313" key="6">
    <source>
        <dbReference type="Proteomes" id="UP000243793"/>
    </source>
</evidence>
<dbReference type="GO" id="GO:0005829">
    <property type="term" value="C:cytosol"/>
    <property type="evidence" value="ECO:0007669"/>
    <property type="project" value="TreeGrafter"/>
</dbReference>
<dbReference type="SUPFAM" id="SSF56214">
    <property type="entry name" value="4'-phosphopantetheinyl transferase"/>
    <property type="match status" value="2"/>
</dbReference>
<sequence>MNKNKVIFNQLLVCDTDHLQLPKDADQVLSQAERTRLANITQPKQANTFLVGRYLLRQLLARQLHIAPAELTIAINPKGKPQLQLSDARSLVQWHFNLSHSQSLLALALSNQAPLGLDIESRQLNAKQILRLAKRYFNEWEQSWLASNPQPENFLRLWTIKEAVLKADGAGIANNLAAVMWQPEHNEARFGHCRYQLNHYLVHGASKTLPSRLTLAIQSEHAPPWQQMNVADLALALEIHGPQPNLETNMAATSS</sequence>
<evidence type="ECO:0000256" key="1">
    <source>
        <dbReference type="ARBA" id="ARBA00010990"/>
    </source>
</evidence>
<dbReference type="AlphaFoldDB" id="A0A1Y0CTQ1"/>
<gene>
    <name evidence="5" type="ORF">CBP12_00015</name>
</gene>
<evidence type="ECO:0000313" key="5">
    <source>
        <dbReference type="EMBL" id="ART78731.1"/>
    </source>
</evidence>
<dbReference type="GO" id="GO:0000287">
    <property type="term" value="F:magnesium ion binding"/>
    <property type="evidence" value="ECO:0007669"/>
    <property type="project" value="InterPro"/>
</dbReference>
<organism evidence="5 6">
    <name type="scientific">Oceanisphaera avium</name>
    <dbReference type="NCBI Taxonomy" id="1903694"/>
    <lineage>
        <taxon>Bacteria</taxon>
        <taxon>Pseudomonadati</taxon>
        <taxon>Pseudomonadota</taxon>
        <taxon>Gammaproteobacteria</taxon>
        <taxon>Aeromonadales</taxon>
        <taxon>Aeromonadaceae</taxon>
        <taxon>Oceanisphaera</taxon>
    </lineage>
</organism>
<dbReference type="InterPro" id="IPR050559">
    <property type="entry name" value="P-Pant_transferase_sf"/>
</dbReference>
<dbReference type="KEGG" id="ocm:CBP12_00015"/>
<dbReference type="InterPro" id="IPR037143">
    <property type="entry name" value="4-PPantetheinyl_Trfase_dom_sf"/>
</dbReference>
<evidence type="ECO:0000259" key="3">
    <source>
        <dbReference type="Pfam" id="PF01648"/>
    </source>
</evidence>
<proteinExistence type="inferred from homology"/>
<accession>A0A1Y0CTQ1</accession>
<dbReference type="PANTHER" id="PTHR12215">
    <property type="entry name" value="PHOSPHOPANTETHEINE TRANSFERASE"/>
    <property type="match status" value="1"/>
</dbReference>
<evidence type="ECO:0000256" key="2">
    <source>
        <dbReference type="ARBA" id="ARBA00022679"/>
    </source>
</evidence>